<evidence type="ECO:0000313" key="2">
    <source>
        <dbReference type="EMBL" id="KAA9394649.1"/>
    </source>
</evidence>
<evidence type="ECO:0008006" key="4">
    <source>
        <dbReference type="Google" id="ProtNLM"/>
    </source>
</evidence>
<gene>
    <name evidence="2" type="ORF">FCK90_05615</name>
</gene>
<dbReference type="Proteomes" id="UP000325957">
    <property type="component" value="Unassembled WGS sequence"/>
</dbReference>
<comment type="caution">
    <text evidence="2">The sequence shown here is derived from an EMBL/GenBank/DDBJ whole genome shotgun (WGS) entry which is preliminary data.</text>
</comment>
<feature type="region of interest" description="Disordered" evidence="1">
    <location>
        <begin position="1"/>
        <end position="21"/>
    </location>
</feature>
<dbReference type="AlphaFoldDB" id="A0A5J5KYA0"/>
<evidence type="ECO:0000256" key="1">
    <source>
        <dbReference type="SAM" id="MobiDB-lite"/>
    </source>
</evidence>
<keyword evidence="3" id="KW-1185">Reference proteome</keyword>
<dbReference type="EMBL" id="SZWF01000005">
    <property type="protein sequence ID" value="KAA9394649.1"/>
    <property type="molecule type" value="Genomic_DNA"/>
</dbReference>
<proteinExistence type="predicted"/>
<organism evidence="2 3">
    <name type="scientific">Kocuria coralli</name>
    <dbReference type="NCBI Taxonomy" id="1461025"/>
    <lineage>
        <taxon>Bacteria</taxon>
        <taxon>Bacillati</taxon>
        <taxon>Actinomycetota</taxon>
        <taxon>Actinomycetes</taxon>
        <taxon>Micrococcales</taxon>
        <taxon>Micrococcaceae</taxon>
        <taxon>Kocuria</taxon>
    </lineage>
</organism>
<sequence>MGESPGSTDPESGEQRRGGLTRRRVIMTAAGVIATAAAVGVATRIPEWLEDEPTGEDLAADRIFDADINERGLSGYAKLIPDDNREGLGYHLVPDPVGGGRQVVRFTSQPGLTLGNEFPRSMVETEPIIKAAAHGNDNDVYFNGFSIYVLDDDFEQDTWITVFTGGYGPPANGASLLGLMLVRHPEGGLMLRMGDDPQLLGDTVRVPTGRWVGVIQAYKYAYESNGGWVEMWINTDGQWQEVQINGENQATLDVMRPGVTDGWYRDASVPASFSRIGVYGSRPYEAFFASHRIARSFDAADPLR</sequence>
<name>A0A5J5KYA0_9MICC</name>
<dbReference type="RefSeq" id="WP_158033320.1">
    <property type="nucleotide sequence ID" value="NZ_ML708614.1"/>
</dbReference>
<feature type="compositionally biased region" description="Polar residues" evidence="1">
    <location>
        <begin position="1"/>
        <end position="10"/>
    </location>
</feature>
<dbReference type="OrthoDB" id="9881160at2"/>
<accession>A0A5J5KYA0</accession>
<reference evidence="2 3" key="1">
    <citation type="submission" date="2019-05" db="EMBL/GenBank/DDBJ databases">
        <title>Kocuria coralli sp. nov., a novel actinobacterium isolated from coral reef seawater.</title>
        <authorList>
            <person name="Li J."/>
        </authorList>
    </citation>
    <scope>NUCLEOTIDE SEQUENCE [LARGE SCALE GENOMIC DNA]</scope>
    <source>
        <strain evidence="2 3">SCSIO 13007</strain>
    </source>
</reference>
<protein>
    <recommendedName>
        <fullName evidence="4">LamG domain-containing protein</fullName>
    </recommendedName>
</protein>
<dbReference type="Gene3D" id="2.60.120.200">
    <property type="match status" value="1"/>
</dbReference>
<evidence type="ECO:0000313" key="3">
    <source>
        <dbReference type="Proteomes" id="UP000325957"/>
    </source>
</evidence>